<dbReference type="InterPro" id="IPR013766">
    <property type="entry name" value="Thioredoxin_domain"/>
</dbReference>
<evidence type="ECO:0000256" key="2">
    <source>
        <dbReference type="ARBA" id="ARBA00022748"/>
    </source>
</evidence>
<name>A0ABP8FSS5_9BACT</name>
<keyword evidence="2" id="KW-0201">Cytochrome c-type biogenesis</keyword>
<protein>
    <recommendedName>
        <fullName evidence="4">Thioredoxin domain-containing protein</fullName>
    </recommendedName>
</protein>
<accession>A0ABP8FSS5</accession>
<dbReference type="Gene3D" id="3.40.30.10">
    <property type="entry name" value="Glutaredoxin"/>
    <property type="match status" value="1"/>
</dbReference>
<dbReference type="CDD" id="cd02966">
    <property type="entry name" value="TlpA_like_family"/>
    <property type="match status" value="1"/>
</dbReference>
<keyword evidence="3" id="KW-0676">Redox-active center</keyword>
<proteinExistence type="predicted"/>
<dbReference type="Pfam" id="PF08534">
    <property type="entry name" value="Redoxin"/>
    <property type="match status" value="1"/>
</dbReference>
<dbReference type="PANTHER" id="PTHR42852">
    <property type="entry name" value="THIOL:DISULFIDE INTERCHANGE PROTEIN DSBE"/>
    <property type="match status" value="1"/>
</dbReference>
<evidence type="ECO:0000313" key="6">
    <source>
        <dbReference type="Proteomes" id="UP001501844"/>
    </source>
</evidence>
<evidence type="ECO:0000256" key="3">
    <source>
        <dbReference type="ARBA" id="ARBA00023284"/>
    </source>
</evidence>
<comment type="subcellular location">
    <subcellularLocation>
        <location evidence="1">Cell envelope</location>
    </subcellularLocation>
</comment>
<dbReference type="EMBL" id="BAABGX010000002">
    <property type="protein sequence ID" value="GAA4310317.1"/>
    <property type="molecule type" value="Genomic_DNA"/>
</dbReference>
<dbReference type="SUPFAM" id="SSF52833">
    <property type="entry name" value="Thioredoxin-like"/>
    <property type="match status" value="1"/>
</dbReference>
<dbReference type="PROSITE" id="PS00194">
    <property type="entry name" value="THIOREDOXIN_1"/>
    <property type="match status" value="1"/>
</dbReference>
<dbReference type="InterPro" id="IPR050553">
    <property type="entry name" value="Thioredoxin_ResA/DsbE_sf"/>
</dbReference>
<dbReference type="PANTHER" id="PTHR42852:SF13">
    <property type="entry name" value="PROTEIN DIPZ"/>
    <property type="match status" value="1"/>
</dbReference>
<organism evidence="5 6">
    <name type="scientific">Nibribacter koreensis</name>
    <dbReference type="NCBI Taxonomy" id="1084519"/>
    <lineage>
        <taxon>Bacteria</taxon>
        <taxon>Pseudomonadati</taxon>
        <taxon>Bacteroidota</taxon>
        <taxon>Cytophagia</taxon>
        <taxon>Cytophagales</taxon>
        <taxon>Hymenobacteraceae</taxon>
        <taxon>Nibribacter</taxon>
    </lineage>
</organism>
<gene>
    <name evidence="5" type="ORF">GCM10023183_28120</name>
</gene>
<comment type="caution">
    <text evidence="5">The sequence shown here is derived from an EMBL/GenBank/DDBJ whole genome shotgun (WGS) entry which is preliminary data.</text>
</comment>
<dbReference type="InterPro" id="IPR036249">
    <property type="entry name" value="Thioredoxin-like_sf"/>
</dbReference>
<keyword evidence="6" id="KW-1185">Reference proteome</keyword>
<dbReference type="InterPro" id="IPR017937">
    <property type="entry name" value="Thioredoxin_CS"/>
</dbReference>
<dbReference type="InterPro" id="IPR013740">
    <property type="entry name" value="Redoxin"/>
</dbReference>
<evidence type="ECO:0000313" key="5">
    <source>
        <dbReference type="EMBL" id="GAA4310317.1"/>
    </source>
</evidence>
<evidence type="ECO:0000259" key="4">
    <source>
        <dbReference type="PROSITE" id="PS51352"/>
    </source>
</evidence>
<sequence>MKVQKRENTTWTIVSFVIEITYSLMWQKLLTYTSFMLLLASCQSTSTSTSKESPPQGKYRAAIQLQGNEVPFFIQFEGEGANLKAYILNSDERLETDVLIKEDSIIMDINVFDASLRAKYTDTVLTGEWVKHYAKNYRAPFKAVPINGQQRFELEGKPAYNFTGKWETYFSLGSGEPRPAVGNFRQEGNHISGSFALASGDFRYLEGNVSDSTFYLSTFNGEEAKLFIGQLNGSGELIGKYLNGLTGNYSFTAKPNENFRLASKERKVSTQTINFSFPDLQGNIVSLSDPRFKGKPLIVQIFGSWCPSCMDETKYLGQWYNDNKERIEIVALAFEKKDDFQYAKTRVEKSKNRLNADYTFLIAGHEKDVSKAFPTIDGPIYFPTTLYIDKNGQLRKVHSGFNGPSTGPLFEQWKADHQAIVEELVKE</sequence>
<feature type="domain" description="Thioredoxin" evidence="4">
    <location>
        <begin position="266"/>
        <end position="419"/>
    </location>
</feature>
<dbReference type="PROSITE" id="PS51352">
    <property type="entry name" value="THIOREDOXIN_2"/>
    <property type="match status" value="1"/>
</dbReference>
<dbReference type="Proteomes" id="UP001501844">
    <property type="component" value="Unassembled WGS sequence"/>
</dbReference>
<reference evidence="6" key="1">
    <citation type="journal article" date="2019" name="Int. J. Syst. Evol. Microbiol.">
        <title>The Global Catalogue of Microorganisms (GCM) 10K type strain sequencing project: providing services to taxonomists for standard genome sequencing and annotation.</title>
        <authorList>
            <consortium name="The Broad Institute Genomics Platform"/>
            <consortium name="The Broad Institute Genome Sequencing Center for Infectious Disease"/>
            <person name="Wu L."/>
            <person name="Ma J."/>
        </authorList>
    </citation>
    <scope>NUCLEOTIDE SEQUENCE [LARGE SCALE GENOMIC DNA]</scope>
    <source>
        <strain evidence="6">JCM 17917</strain>
    </source>
</reference>
<evidence type="ECO:0000256" key="1">
    <source>
        <dbReference type="ARBA" id="ARBA00004196"/>
    </source>
</evidence>